<protein>
    <submittedName>
        <fullName evidence="1">Uncharacterized protein</fullName>
    </submittedName>
</protein>
<accession>A0A2D4NVN8</accession>
<evidence type="ECO:0000313" key="1">
    <source>
        <dbReference type="EMBL" id="LAB49782.1"/>
    </source>
</evidence>
<dbReference type="EMBL" id="IACN01025786">
    <property type="protein sequence ID" value="LAB49783.1"/>
    <property type="molecule type" value="Transcribed_RNA"/>
</dbReference>
<organism evidence="1">
    <name type="scientific">Micrurus surinamensis</name>
    <name type="common">Surinam coral snake</name>
    <dbReference type="NCBI Taxonomy" id="129470"/>
    <lineage>
        <taxon>Eukaryota</taxon>
        <taxon>Metazoa</taxon>
        <taxon>Chordata</taxon>
        <taxon>Craniata</taxon>
        <taxon>Vertebrata</taxon>
        <taxon>Euteleostomi</taxon>
        <taxon>Lepidosauria</taxon>
        <taxon>Squamata</taxon>
        <taxon>Bifurcata</taxon>
        <taxon>Unidentata</taxon>
        <taxon>Episquamata</taxon>
        <taxon>Toxicofera</taxon>
        <taxon>Serpentes</taxon>
        <taxon>Colubroidea</taxon>
        <taxon>Elapidae</taxon>
        <taxon>Elapinae</taxon>
        <taxon>Micrurus</taxon>
    </lineage>
</organism>
<reference evidence="1" key="2">
    <citation type="submission" date="2017-11" db="EMBL/GenBank/DDBJ databases">
        <title>Coralsnake Venomics: Analyses of Venom Gland Transcriptomes and Proteomes of Six Brazilian Taxa.</title>
        <authorList>
            <person name="Aird S.D."/>
            <person name="Jorge da Silva N."/>
            <person name="Qiu L."/>
            <person name="Villar-Briones A."/>
            <person name="Aparecida-Saddi V."/>
            <person name="Campos-Telles M.P."/>
            <person name="Grau M."/>
            <person name="Mikheyev A.S."/>
        </authorList>
    </citation>
    <scope>NUCLEOTIDE SEQUENCE</scope>
    <source>
        <tissue evidence="1">Venom_gland</tissue>
    </source>
</reference>
<dbReference type="AlphaFoldDB" id="A0A2D4NVN8"/>
<reference evidence="1" key="1">
    <citation type="submission" date="2017-07" db="EMBL/GenBank/DDBJ databases">
        <authorList>
            <person name="Mikheyev A."/>
            <person name="Grau M."/>
        </authorList>
    </citation>
    <scope>NUCLEOTIDE SEQUENCE</scope>
    <source>
        <tissue evidence="1">Venom_gland</tissue>
    </source>
</reference>
<name>A0A2D4NVN8_MICSU</name>
<sequence>MPFEITISYSNFKRCPDILSLLTLSPINPYKQSIIHTSKKNKNGDQSCKVHISLHLLPFPSLPFPLPFLCKNCCLYNIFHITVSLLLISHSCQNLKMPKCNFDIIAPKVLFLCFPFSFSEKLFGTRFLLIPFLGLPKCFFLQFPFQSKGEKKNNLPTSQ</sequence>
<proteinExistence type="predicted"/>
<dbReference type="EMBL" id="IACN01025785">
    <property type="protein sequence ID" value="LAB49782.1"/>
    <property type="molecule type" value="Transcribed_RNA"/>
</dbReference>